<evidence type="ECO:0000313" key="3">
    <source>
        <dbReference type="Proteomes" id="UP001501638"/>
    </source>
</evidence>
<comment type="caution">
    <text evidence="2">The sequence shown here is derived from an EMBL/GenBank/DDBJ whole genome shotgun (WGS) entry which is preliminary data.</text>
</comment>
<gene>
    <name evidence="2" type="ORF">GCM10010405_00420</name>
</gene>
<dbReference type="EMBL" id="BAAASZ010000002">
    <property type="protein sequence ID" value="GAA2422099.1"/>
    <property type="molecule type" value="Genomic_DNA"/>
</dbReference>
<dbReference type="Proteomes" id="UP001501638">
    <property type="component" value="Unassembled WGS sequence"/>
</dbReference>
<reference evidence="3" key="1">
    <citation type="journal article" date="2019" name="Int. J. Syst. Evol. Microbiol.">
        <title>The Global Catalogue of Microorganisms (GCM) 10K type strain sequencing project: providing services to taxonomists for standard genome sequencing and annotation.</title>
        <authorList>
            <consortium name="The Broad Institute Genomics Platform"/>
            <consortium name="The Broad Institute Genome Sequencing Center for Infectious Disease"/>
            <person name="Wu L."/>
            <person name="Ma J."/>
        </authorList>
    </citation>
    <scope>NUCLEOTIDE SEQUENCE [LARGE SCALE GENOMIC DNA]</scope>
    <source>
        <strain evidence="3">JCM 6305</strain>
    </source>
</reference>
<dbReference type="InterPro" id="IPR022536">
    <property type="entry name" value="EspC"/>
</dbReference>
<dbReference type="RefSeq" id="WP_344319913.1">
    <property type="nucleotide sequence ID" value="NZ_BAAASZ010000002.1"/>
</dbReference>
<accession>A0ABP5WB21</accession>
<feature type="region of interest" description="Disordered" evidence="1">
    <location>
        <begin position="14"/>
        <end position="51"/>
    </location>
</feature>
<sequence>MSFDEEWARLVAKATQERDTRTRLNGHDGGGGGSGKKLHVTPGELTKRAGRTDTIRGNLAKADDAAMKETEQVAKGLKGFRSAGAFATFQERWEEQMKYLQSLLDDGVAKPLRAAASELKREDSDQAKVIDGLKQDEKDEKK</sequence>
<evidence type="ECO:0000313" key="2">
    <source>
        <dbReference type="EMBL" id="GAA2422099.1"/>
    </source>
</evidence>
<feature type="region of interest" description="Disordered" evidence="1">
    <location>
        <begin position="117"/>
        <end position="142"/>
    </location>
</feature>
<evidence type="ECO:0008006" key="4">
    <source>
        <dbReference type="Google" id="ProtNLM"/>
    </source>
</evidence>
<proteinExistence type="predicted"/>
<feature type="compositionally biased region" description="Basic and acidic residues" evidence="1">
    <location>
        <begin position="118"/>
        <end position="142"/>
    </location>
</feature>
<evidence type="ECO:0000256" key="1">
    <source>
        <dbReference type="SAM" id="MobiDB-lite"/>
    </source>
</evidence>
<dbReference type="Gene3D" id="1.10.287.1060">
    <property type="entry name" value="ESAT-6-like"/>
    <property type="match status" value="1"/>
</dbReference>
<feature type="compositionally biased region" description="Basic and acidic residues" evidence="1">
    <location>
        <begin position="15"/>
        <end position="26"/>
    </location>
</feature>
<organism evidence="2 3">
    <name type="scientific">Streptomyces macrosporus</name>
    <dbReference type="NCBI Taxonomy" id="44032"/>
    <lineage>
        <taxon>Bacteria</taxon>
        <taxon>Bacillati</taxon>
        <taxon>Actinomycetota</taxon>
        <taxon>Actinomycetes</taxon>
        <taxon>Kitasatosporales</taxon>
        <taxon>Streptomycetaceae</taxon>
        <taxon>Streptomyces</taxon>
    </lineage>
</organism>
<name>A0ABP5WB21_9ACTN</name>
<keyword evidence="3" id="KW-1185">Reference proteome</keyword>
<dbReference type="Pfam" id="PF10824">
    <property type="entry name" value="T7SS_ESX_EspC"/>
    <property type="match status" value="1"/>
</dbReference>
<protein>
    <recommendedName>
        <fullName evidence="4">Excreted virulence factor EspC (Type VII ESX diderm)</fullName>
    </recommendedName>
</protein>